<dbReference type="PROSITE" id="PS00697">
    <property type="entry name" value="DNA_LIGASE_A1"/>
    <property type="match status" value="1"/>
</dbReference>
<dbReference type="SUPFAM" id="SSF50249">
    <property type="entry name" value="Nucleic acid-binding proteins"/>
    <property type="match status" value="1"/>
</dbReference>
<sequence>MILKPVVPFEPINTDKLPAGDHWVAQVKWDGVRMLSYFDGSNVQLVNRKLNNRSLQYPEFLSPSRYCTASSFILDGEFIAFDDNKPSFHEIMKRDSLRKKQSIELAVAQTPVTYMVFDILFCNGAWVTDRVLSERQQILQDLIISQPDVQTVQNFTDAEGLLAVMIEHQMEGVICKKLDSSYAINGKDKRWQKRKVFWDLFAVVAGVTFRGDVVNSLLLGLYDQEGKLYYIGHAGTGKVTHREWRELTQRVAPLATRVKPFANEPERSKDAVWVTPEIVVKVQFLEWTPGQTMRHPSIQAFVDIPPNQCTMKQIVHK</sequence>
<evidence type="ECO:0000256" key="2">
    <source>
        <dbReference type="ARBA" id="ARBA00022598"/>
    </source>
</evidence>
<organism evidence="5 6">
    <name type="scientific">Paenibacillus validus</name>
    <dbReference type="NCBI Taxonomy" id="44253"/>
    <lineage>
        <taxon>Bacteria</taxon>
        <taxon>Bacillati</taxon>
        <taxon>Bacillota</taxon>
        <taxon>Bacilli</taxon>
        <taxon>Bacillales</taxon>
        <taxon>Paenibacillaceae</taxon>
        <taxon>Paenibacillus</taxon>
    </lineage>
</organism>
<dbReference type="CDD" id="cd07971">
    <property type="entry name" value="OBF_DNA_ligase_LigD"/>
    <property type="match status" value="1"/>
</dbReference>
<dbReference type="InterPro" id="IPR012310">
    <property type="entry name" value="DNA_ligase_ATP-dep_cent"/>
</dbReference>
<dbReference type="EMBL" id="WNZX01000012">
    <property type="protein sequence ID" value="MUG72101.1"/>
    <property type="molecule type" value="Genomic_DNA"/>
</dbReference>
<dbReference type="Pfam" id="PF04679">
    <property type="entry name" value="DNA_ligase_A_C"/>
    <property type="match status" value="1"/>
</dbReference>
<keyword evidence="6" id="KW-1185">Reference proteome</keyword>
<dbReference type="GO" id="GO:0003910">
    <property type="term" value="F:DNA ligase (ATP) activity"/>
    <property type="evidence" value="ECO:0007669"/>
    <property type="project" value="UniProtKB-EC"/>
</dbReference>
<dbReference type="Pfam" id="PF01068">
    <property type="entry name" value="DNA_ligase_A_M"/>
    <property type="match status" value="1"/>
</dbReference>
<evidence type="ECO:0000256" key="1">
    <source>
        <dbReference type="ARBA" id="ARBA00012727"/>
    </source>
</evidence>
<protein>
    <recommendedName>
        <fullName evidence="1">DNA ligase (ATP)</fullName>
        <ecNumber evidence="1">6.5.1.1</ecNumber>
    </recommendedName>
</protein>
<name>A0A7X3CTV3_9BACL</name>
<comment type="caution">
    <text evidence="5">The sequence shown here is derived from an EMBL/GenBank/DDBJ whole genome shotgun (WGS) entry which is preliminary data.</text>
</comment>
<reference evidence="5 6" key="1">
    <citation type="submission" date="2019-11" db="EMBL/GenBank/DDBJ databases">
        <title>Draft genome sequences of five Paenibacillus species of dairy origin.</title>
        <authorList>
            <person name="Olajide A.M."/>
            <person name="Chen S."/>
            <person name="Lapointe G."/>
        </authorList>
    </citation>
    <scope>NUCLEOTIDE SEQUENCE [LARGE SCALE GENOMIC DNA]</scope>
    <source>
        <strain evidence="5 6">2CS3</strain>
    </source>
</reference>
<keyword evidence="2 5" id="KW-0436">Ligase</keyword>
<dbReference type="InterPro" id="IPR016059">
    <property type="entry name" value="DNA_ligase_ATP-dep_CS"/>
</dbReference>
<dbReference type="EC" id="6.5.1.1" evidence="1"/>
<dbReference type="GO" id="GO:0006297">
    <property type="term" value="P:nucleotide-excision repair, DNA gap filling"/>
    <property type="evidence" value="ECO:0007669"/>
    <property type="project" value="TreeGrafter"/>
</dbReference>
<dbReference type="InterPro" id="IPR029710">
    <property type="entry name" value="LIG4"/>
</dbReference>
<dbReference type="PANTHER" id="PTHR45997:SF1">
    <property type="entry name" value="DNA LIGASE 4"/>
    <property type="match status" value="1"/>
</dbReference>
<dbReference type="PANTHER" id="PTHR45997">
    <property type="entry name" value="DNA LIGASE 4"/>
    <property type="match status" value="1"/>
</dbReference>
<evidence type="ECO:0000313" key="6">
    <source>
        <dbReference type="Proteomes" id="UP000450917"/>
    </source>
</evidence>
<dbReference type="SUPFAM" id="SSF56091">
    <property type="entry name" value="DNA ligase/mRNA capping enzyme, catalytic domain"/>
    <property type="match status" value="1"/>
</dbReference>
<dbReference type="GO" id="GO:0006310">
    <property type="term" value="P:DNA recombination"/>
    <property type="evidence" value="ECO:0007669"/>
    <property type="project" value="InterPro"/>
</dbReference>
<gene>
    <name evidence="5" type="ORF">GNP93_15620</name>
</gene>
<dbReference type="GO" id="GO:0005524">
    <property type="term" value="F:ATP binding"/>
    <property type="evidence" value="ECO:0007669"/>
    <property type="project" value="InterPro"/>
</dbReference>
<dbReference type="PROSITE" id="PS50160">
    <property type="entry name" value="DNA_LIGASE_A3"/>
    <property type="match status" value="1"/>
</dbReference>
<dbReference type="GO" id="GO:0003677">
    <property type="term" value="F:DNA binding"/>
    <property type="evidence" value="ECO:0007669"/>
    <property type="project" value="InterPro"/>
</dbReference>
<feature type="domain" description="ATP-dependent DNA ligase family profile" evidence="4">
    <location>
        <begin position="105"/>
        <end position="227"/>
    </location>
</feature>
<dbReference type="Gene3D" id="3.30.470.30">
    <property type="entry name" value="DNA ligase/mRNA capping enzyme"/>
    <property type="match status" value="1"/>
</dbReference>
<proteinExistence type="predicted"/>
<dbReference type="AlphaFoldDB" id="A0A7X3CTV3"/>
<evidence type="ECO:0000259" key="4">
    <source>
        <dbReference type="PROSITE" id="PS50160"/>
    </source>
</evidence>
<dbReference type="InterPro" id="IPR012340">
    <property type="entry name" value="NA-bd_OB-fold"/>
</dbReference>
<dbReference type="CDD" id="cd07906">
    <property type="entry name" value="Adenylation_DNA_ligase_LigD_LigC"/>
    <property type="match status" value="1"/>
</dbReference>
<comment type="catalytic activity">
    <reaction evidence="3">
        <text>ATP + (deoxyribonucleotide)n-3'-hydroxyl + 5'-phospho-(deoxyribonucleotide)m = (deoxyribonucleotide)n+m + AMP + diphosphate.</text>
        <dbReference type="EC" id="6.5.1.1"/>
    </reaction>
</comment>
<evidence type="ECO:0000256" key="3">
    <source>
        <dbReference type="ARBA" id="ARBA00034003"/>
    </source>
</evidence>
<evidence type="ECO:0000313" key="5">
    <source>
        <dbReference type="EMBL" id="MUG72101.1"/>
    </source>
</evidence>
<dbReference type="Gene3D" id="2.40.50.140">
    <property type="entry name" value="Nucleic acid-binding proteins"/>
    <property type="match status" value="1"/>
</dbReference>
<dbReference type="GO" id="GO:0006303">
    <property type="term" value="P:double-strand break repair via nonhomologous end joining"/>
    <property type="evidence" value="ECO:0007669"/>
    <property type="project" value="TreeGrafter"/>
</dbReference>
<dbReference type="InterPro" id="IPR012309">
    <property type="entry name" value="DNA_ligase_ATP-dep_C"/>
</dbReference>
<dbReference type="Proteomes" id="UP000450917">
    <property type="component" value="Unassembled WGS sequence"/>
</dbReference>
<accession>A0A7X3CTV3</accession>